<dbReference type="AlphaFoldDB" id="A0A6J4IQT3"/>
<dbReference type="EMBL" id="CADCTA010000093">
    <property type="protein sequence ID" value="CAA9259422.1"/>
    <property type="molecule type" value="Genomic_DNA"/>
</dbReference>
<proteinExistence type="predicted"/>
<accession>A0A6J4IQT3</accession>
<protein>
    <submittedName>
        <fullName evidence="1">Uncharacterized protein</fullName>
    </submittedName>
</protein>
<reference evidence="1" key="1">
    <citation type="submission" date="2020-02" db="EMBL/GenBank/DDBJ databases">
        <authorList>
            <person name="Meier V. D."/>
        </authorList>
    </citation>
    <scope>NUCLEOTIDE SEQUENCE</scope>
    <source>
        <strain evidence="1">AVDCRST_MAG42</strain>
    </source>
</reference>
<gene>
    <name evidence="1" type="ORF">AVDCRST_MAG42-2636</name>
</gene>
<name>A0A6J4IQT3_9BACT</name>
<sequence length="150" mass="16429">MSETMRQLLTAKIAPRRSKLALLALVLALAALLLSGAQTYYARSAYSAVSDSAAEMGDFIRATNRDDDTEDPRLQLTVEELARRAPTLRTGTLQAWWAGEEARRVQRLEALAKRQALAGDRDGAARTARRADAIRSGIESLAKFEQPATN</sequence>
<organism evidence="1">
    <name type="scientific">uncultured Chthoniobacterales bacterium</name>
    <dbReference type="NCBI Taxonomy" id="1836801"/>
    <lineage>
        <taxon>Bacteria</taxon>
        <taxon>Pseudomonadati</taxon>
        <taxon>Verrucomicrobiota</taxon>
        <taxon>Spartobacteria</taxon>
        <taxon>Chthoniobacterales</taxon>
        <taxon>environmental samples</taxon>
    </lineage>
</organism>
<evidence type="ECO:0000313" key="1">
    <source>
        <dbReference type="EMBL" id="CAA9259422.1"/>
    </source>
</evidence>